<evidence type="ECO:0000256" key="1">
    <source>
        <dbReference type="SAM" id="MobiDB-lite"/>
    </source>
</evidence>
<evidence type="ECO:0000313" key="3">
    <source>
        <dbReference type="Proteomes" id="UP000005954"/>
    </source>
</evidence>
<evidence type="ECO:0000313" key="2">
    <source>
        <dbReference type="EMBL" id="EAP77820.1"/>
    </source>
</evidence>
<comment type="caution">
    <text evidence="2">The sequence shown here is derived from an EMBL/GenBank/DDBJ whole genome shotgun (WGS) entry which is preliminary data.</text>
</comment>
<dbReference type="AntiFam" id="ANF00062">
    <property type="entry name" value="Shadow ORF (opposite ABC transporter protein)"/>
</dbReference>
<feature type="region of interest" description="Disordered" evidence="1">
    <location>
        <begin position="87"/>
        <end position="109"/>
    </location>
</feature>
<protein>
    <submittedName>
        <fullName evidence="2">Uncharacterized protein</fullName>
    </submittedName>
</protein>
<feature type="region of interest" description="Disordered" evidence="1">
    <location>
        <begin position="1"/>
        <end position="20"/>
    </location>
</feature>
<dbReference type="HOGENOM" id="CLU_1947219_0_0_5"/>
<dbReference type="EMBL" id="AALY01000001">
    <property type="protein sequence ID" value="EAP77820.1"/>
    <property type="molecule type" value="Genomic_DNA"/>
</dbReference>
<sequence length="129" mass="13679">MRPFSIKATRSATDNTASTRCSTSRIATPSARSLTITCRIASIIEGCNPSVGSSSNSALGRRHSARAVASICCSPPDRVCAFCPIRSRSRGNSSRTSSSTSRPLPRVMRPTSRFCATVSPAKSRRPCGI</sequence>
<accession>A3SKD9</accession>
<dbReference type="Proteomes" id="UP000005954">
    <property type="component" value="Unassembled WGS sequence"/>
</dbReference>
<reference evidence="2 3" key="1">
    <citation type="submission" date="2005-12" db="EMBL/GenBank/DDBJ databases">
        <authorList>
            <person name="Moran M.A."/>
            <person name="Ferriera S."/>
            <person name="Johnson J."/>
            <person name="Kravitz S."/>
            <person name="Halpern A."/>
            <person name="Remington K."/>
            <person name="Beeson K."/>
            <person name="Tran B."/>
            <person name="Rogers Y.-H."/>
            <person name="Friedman R."/>
            <person name="Venter J.C."/>
        </authorList>
    </citation>
    <scope>NUCLEOTIDE SEQUENCE [LARGE SCALE GENOMIC DNA]</scope>
    <source>
        <strain evidence="3">ATCC BAA-591 / DSM 15170 / ISM</strain>
    </source>
</reference>
<gene>
    <name evidence="2" type="ORF">ISM_05985</name>
</gene>
<name>A3SKD9_ROSNI</name>
<organism evidence="2 3">
    <name type="scientific">Roseovarius nubinhibens (strain ATCC BAA-591 / DSM 15170 / ISM)</name>
    <dbReference type="NCBI Taxonomy" id="89187"/>
    <lineage>
        <taxon>Bacteria</taxon>
        <taxon>Pseudomonadati</taxon>
        <taxon>Pseudomonadota</taxon>
        <taxon>Alphaproteobacteria</taxon>
        <taxon>Rhodobacterales</taxon>
        <taxon>Roseobacteraceae</taxon>
        <taxon>Roseovarius</taxon>
    </lineage>
</organism>
<feature type="compositionally biased region" description="Polar residues" evidence="1">
    <location>
        <begin position="8"/>
        <end position="20"/>
    </location>
</feature>
<feature type="compositionally biased region" description="Low complexity" evidence="1">
    <location>
        <begin position="90"/>
        <end position="102"/>
    </location>
</feature>
<dbReference type="AlphaFoldDB" id="A3SKD9"/>
<keyword evidence="3" id="KW-1185">Reference proteome</keyword>
<proteinExistence type="predicted"/>